<organism evidence="1 2">
    <name type="scientific">Rotaria sordida</name>
    <dbReference type="NCBI Taxonomy" id="392033"/>
    <lineage>
        <taxon>Eukaryota</taxon>
        <taxon>Metazoa</taxon>
        <taxon>Spiralia</taxon>
        <taxon>Gnathifera</taxon>
        <taxon>Rotifera</taxon>
        <taxon>Eurotatoria</taxon>
        <taxon>Bdelloidea</taxon>
        <taxon>Philodinida</taxon>
        <taxon>Philodinidae</taxon>
        <taxon>Rotaria</taxon>
    </lineage>
</organism>
<name>A0A819FBL2_9BILA</name>
<proteinExistence type="predicted"/>
<accession>A0A819FBL2</accession>
<evidence type="ECO:0000313" key="1">
    <source>
        <dbReference type="EMBL" id="CAF3862847.1"/>
    </source>
</evidence>
<protein>
    <submittedName>
        <fullName evidence="1">Uncharacterized protein</fullName>
    </submittedName>
</protein>
<dbReference type="PANTHER" id="PTHR46954:SF1">
    <property type="entry name" value="C2H2-TYPE DOMAIN-CONTAINING PROTEIN"/>
    <property type="match status" value="1"/>
</dbReference>
<dbReference type="PANTHER" id="PTHR46954">
    <property type="entry name" value="C2H2-TYPE DOMAIN-CONTAINING PROTEIN"/>
    <property type="match status" value="1"/>
</dbReference>
<gene>
    <name evidence="1" type="ORF">FNK824_LOCUS18569</name>
</gene>
<dbReference type="EMBL" id="CAJOBE010003123">
    <property type="protein sequence ID" value="CAF3862847.1"/>
    <property type="molecule type" value="Genomic_DNA"/>
</dbReference>
<comment type="caution">
    <text evidence="1">The sequence shown here is derived from an EMBL/GenBank/DDBJ whole genome shotgun (WGS) entry which is preliminary data.</text>
</comment>
<sequence>MDFESIVNQEKCIERLNKVLALVDQSSIKDIRKRNIACQKVHDALAVIRQAAEEIYKVNGKQQNLDDSDKPEIEMEGVGVSGCEWWCGDMVLAEVWCGSVIDEYPAVAEYIDPPASTLDKLRLIEIHDYFSVCEEEAEEPIEHQVGQSDEYYQERVCPPHITTDGELLRDAPKYDIDEYWCATHVLQTQYTIQIVRCNSISGCGLWHSNYIQVFPHRFLPAPVAFERTPCGIAMAERDYQKGVFYGSLIHRIQFYSVVMQHTQNDILPFDYYCSSVRKELKRHICSIRKQYISSAYRMKNHCKIHQQQYASNCLDYDEDMFSNENSIGNEHDRNEDEFK</sequence>
<evidence type="ECO:0000313" key="2">
    <source>
        <dbReference type="Proteomes" id="UP000663874"/>
    </source>
</evidence>
<reference evidence="1" key="1">
    <citation type="submission" date="2021-02" db="EMBL/GenBank/DDBJ databases">
        <authorList>
            <person name="Nowell W R."/>
        </authorList>
    </citation>
    <scope>NUCLEOTIDE SEQUENCE</scope>
</reference>
<dbReference type="AlphaFoldDB" id="A0A819FBL2"/>
<dbReference type="Proteomes" id="UP000663874">
    <property type="component" value="Unassembled WGS sequence"/>
</dbReference>